<evidence type="ECO:0000313" key="1">
    <source>
        <dbReference type="EMBL" id="VAW03236.1"/>
    </source>
</evidence>
<protein>
    <submittedName>
        <fullName evidence="1">Uncharacterized protein</fullName>
    </submittedName>
</protein>
<sequence>MSKNLRERAEETATEIQTLLGISTDDHPKEVADAVESSIIRALIAERDRCAEIARHCYEHDERKAQKVADEIAKVRSVIVANLSAMR</sequence>
<dbReference type="AlphaFoldDB" id="A0A3B0T8D8"/>
<organism evidence="1">
    <name type="scientific">hydrothermal vent metagenome</name>
    <dbReference type="NCBI Taxonomy" id="652676"/>
    <lineage>
        <taxon>unclassified sequences</taxon>
        <taxon>metagenomes</taxon>
        <taxon>ecological metagenomes</taxon>
    </lineage>
</organism>
<name>A0A3B0T8D8_9ZZZZ</name>
<dbReference type="EMBL" id="UOEG01000254">
    <property type="protein sequence ID" value="VAW03236.1"/>
    <property type="molecule type" value="Genomic_DNA"/>
</dbReference>
<accession>A0A3B0T8D8</accession>
<reference evidence="1" key="1">
    <citation type="submission" date="2018-06" db="EMBL/GenBank/DDBJ databases">
        <authorList>
            <person name="Zhirakovskaya E."/>
        </authorList>
    </citation>
    <scope>NUCLEOTIDE SEQUENCE</scope>
</reference>
<proteinExistence type="predicted"/>
<gene>
    <name evidence="1" type="ORF">MNBD_ALPHA07-1459</name>
</gene>